<feature type="region of interest" description="Disordered" evidence="1">
    <location>
        <begin position="407"/>
        <end position="427"/>
    </location>
</feature>
<dbReference type="EMBL" id="WJIE01000002">
    <property type="protein sequence ID" value="MRG92076.1"/>
    <property type="molecule type" value="Genomic_DNA"/>
</dbReference>
<evidence type="ECO:0000313" key="3">
    <source>
        <dbReference type="EMBL" id="MRG92076.1"/>
    </source>
</evidence>
<sequence length="603" mass="63663">MSEDKPEGDASQAKAEAKPEGGAGRRRKLTLGALGALVLGAGTFATFYGAPRWTASRDAKRAGAALFRCLFGETPAAGETPERRLRRILLTAVSLPAPERVSAEGPGWPGRCATHAEALADAERRRGRATLAPPPDLAARVIQKAQDMFARSDLPLESIWSMADPDGGPRDVPLPPAPASPVDLDAPNLGERITFGDHSADAVPGRTLRLVFRGDRGGPPMACVFPAGLGSATCTPLAPRARLPRPHLWPSADDDGPALVADRSSARTTFYRADTGQAFGEAYHVVGGFSAAKEVVGVVEMELGPRGEERALWLDRSEGTRRVGHARIDPPPRVRFSSVFVLGDALTWIEPRAGKPHLLLRRLGTSAGPPGPIEDAGPLPHDAMQLAACHAPKSLVLLARDGRGTTWMTRRDRRGGSPLVRAEEPRRPPSAAVVSEIVTCDDDAAAVTLVLRKGDGAKAAHEVRQARCTKETCETVVVAEADLFRARDPMSRPAPPVNEETTVLAASLGASLLVVWRTPEAGVRARIALPSAITSAPDVVVYDEASQDVNGAGRLHAMRLFPRGDAAILLLHAVSGVKAIRIGADGTVRPIKGGAEEAAAVVQ</sequence>
<dbReference type="AlphaFoldDB" id="A0A6N7PMP7"/>
<keyword evidence="2" id="KW-0472">Membrane</keyword>
<organism evidence="3 4">
    <name type="scientific">Polyangium spumosum</name>
    <dbReference type="NCBI Taxonomy" id="889282"/>
    <lineage>
        <taxon>Bacteria</taxon>
        <taxon>Pseudomonadati</taxon>
        <taxon>Myxococcota</taxon>
        <taxon>Polyangia</taxon>
        <taxon>Polyangiales</taxon>
        <taxon>Polyangiaceae</taxon>
        <taxon>Polyangium</taxon>
    </lineage>
</organism>
<proteinExistence type="predicted"/>
<feature type="region of interest" description="Disordered" evidence="1">
    <location>
        <begin position="1"/>
        <end position="24"/>
    </location>
</feature>
<dbReference type="Proteomes" id="UP000440224">
    <property type="component" value="Unassembled WGS sequence"/>
</dbReference>
<protein>
    <submittedName>
        <fullName evidence="3">Uncharacterized protein</fullName>
    </submittedName>
</protein>
<feature type="transmembrane region" description="Helical" evidence="2">
    <location>
        <begin position="29"/>
        <end position="50"/>
    </location>
</feature>
<name>A0A6N7PMP7_9BACT</name>
<reference evidence="3 4" key="1">
    <citation type="submission" date="2019-10" db="EMBL/GenBank/DDBJ databases">
        <title>A soil myxobacterium in the family Polyangiaceae.</title>
        <authorList>
            <person name="Li Y."/>
            <person name="Wang J."/>
        </authorList>
    </citation>
    <scope>NUCLEOTIDE SEQUENCE [LARGE SCALE GENOMIC DNA]</scope>
    <source>
        <strain evidence="3 4">DSM 14734</strain>
    </source>
</reference>
<evidence type="ECO:0000313" key="4">
    <source>
        <dbReference type="Proteomes" id="UP000440224"/>
    </source>
</evidence>
<dbReference type="RefSeq" id="WP_153818909.1">
    <property type="nucleotide sequence ID" value="NZ_WJIE01000002.1"/>
</dbReference>
<accession>A0A6N7PMP7</accession>
<keyword evidence="4" id="KW-1185">Reference proteome</keyword>
<dbReference type="OrthoDB" id="5486229at2"/>
<evidence type="ECO:0000256" key="2">
    <source>
        <dbReference type="SAM" id="Phobius"/>
    </source>
</evidence>
<evidence type="ECO:0000256" key="1">
    <source>
        <dbReference type="SAM" id="MobiDB-lite"/>
    </source>
</evidence>
<comment type="caution">
    <text evidence="3">The sequence shown here is derived from an EMBL/GenBank/DDBJ whole genome shotgun (WGS) entry which is preliminary data.</text>
</comment>
<keyword evidence="2" id="KW-0812">Transmembrane</keyword>
<keyword evidence="2" id="KW-1133">Transmembrane helix</keyword>
<gene>
    <name evidence="3" type="ORF">GF068_09075</name>
</gene>